<dbReference type="InParanoid" id="E8R5K8"/>
<dbReference type="AlphaFoldDB" id="E8R5K8"/>
<organism evidence="2 3">
    <name type="scientific">Isosphaera pallida (strain ATCC 43644 / DSM 9630 / IS1B)</name>
    <dbReference type="NCBI Taxonomy" id="575540"/>
    <lineage>
        <taxon>Bacteria</taxon>
        <taxon>Pseudomonadati</taxon>
        <taxon>Planctomycetota</taxon>
        <taxon>Planctomycetia</taxon>
        <taxon>Isosphaerales</taxon>
        <taxon>Isosphaeraceae</taxon>
        <taxon>Isosphaera</taxon>
    </lineage>
</organism>
<dbReference type="eggNOG" id="COG2044">
    <property type="taxonomic scope" value="Bacteria"/>
</dbReference>
<accession>E8R5K8</accession>
<gene>
    <name evidence="2" type="ordered locus">Isop_1170</name>
</gene>
<sequence>MNAMTLSGWVTAGLTMLAMGFGGFATPQTPTDPQAVPVPEGQKVVVHLSRFTNDLHAATMALKVANTLQAKGSQVTLMLDLEGVRLVDAHQPSNLTWGNGPSVGELLSAFLKAGGQVVVCPHCAHAAGLSEGKVIPGVRIGPDGILAQVILDADKVVDY</sequence>
<evidence type="ECO:0000313" key="3">
    <source>
        <dbReference type="Proteomes" id="UP000008631"/>
    </source>
</evidence>
<proteinExistence type="predicted"/>
<feature type="chain" id="PRO_5003230058" evidence="1">
    <location>
        <begin position="26"/>
        <end position="159"/>
    </location>
</feature>
<keyword evidence="1" id="KW-0732">Signal</keyword>
<reference key="1">
    <citation type="submission" date="2010-11" db="EMBL/GenBank/DDBJ databases">
        <title>The complete sequence of chromosome of Isophaera pallida ATCC 43644.</title>
        <authorList>
            <consortium name="US DOE Joint Genome Institute (JGI-PGF)"/>
            <person name="Lucas S."/>
            <person name="Copeland A."/>
            <person name="Lapidus A."/>
            <person name="Bruce D."/>
            <person name="Goodwin L."/>
            <person name="Pitluck S."/>
            <person name="Kyrpides N."/>
            <person name="Mavromatis K."/>
            <person name="Pagani I."/>
            <person name="Ivanova N."/>
            <person name="Saunders E."/>
            <person name="Brettin T."/>
            <person name="Detter J.C."/>
            <person name="Han C."/>
            <person name="Tapia R."/>
            <person name="Land M."/>
            <person name="Hauser L."/>
            <person name="Markowitz V."/>
            <person name="Cheng J.-F."/>
            <person name="Hugenholtz P."/>
            <person name="Woyke T."/>
            <person name="Wu D."/>
            <person name="Eisen J.A."/>
        </authorList>
    </citation>
    <scope>NUCLEOTIDE SEQUENCE</scope>
    <source>
        <strain>ATCC 43644</strain>
    </source>
</reference>
<dbReference type="RefSeq" id="WP_013564046.1">
    <property type="nucleotide sequence ID" value="NC_014962.1"/>
</dbReference>
<dbReference type="HOGENOM" id="CLU_139144_0_0_0"/>
<dbReference type="Gene3D" id="3.40.1260.10">
    <property type="entry name" value="DsrEFH-like"/>
    <property type="match status" value="1"/>
</dbReference>
<evidence type="ECO:0000256" key="1">
    <source>
        <dbReference type="SAM" id="SignalP"/>
    </source>
</evidence>
<dbReference type="EMBL" id="CP002353">
    <property type="protein sequence ID" value="ADV61757.1"/>
    <property type="molecule type" value="Genomic_DNA"/>
</dbReference>
<dbReference type="InterPro" id="IPR003787">
    <property type="entry name" value="Sulphur_relay_DsrE/F-like"/>
</dbReference>
<name>E8R5K8_ISOPI</name>
<dbReference type="InterPro" id="IPR027396">
    <property type="entry name" value="DsrEFH-like"/>
</dbReference>
<evidence type="ECO:0000313" key="2">
    <source>
        <dbReference type="EMBL" id="ADV61757.1"/>
    </source>
</evidence>
<dbReference type="Proteomes" id="UP000008631">
    <property type="component" value="Chromosome"/>
</dbReference>
<keyword evidence="3" id="KW-1185">Reference proteome</keyword>
<dbReference type="KEGG" id="ipa:Isop_1170"/>
<dbReference type="SUPFAM" id="SSF75169">
    <property type="entry name" value="DsrEFH-like"/>
    <property type="match status" value="1"/>
</dbReference>
<feature type="signal peptide" evidence="1">
    <location>
        <begin position="1"/>
        <end position="25"/>
    </location>
</feature>
<dbReference type="Pfam" id="PF02635">
    <property type="entry name" value="DsrE"/>
    <property type="match status" value="1"/>
</dbReference>
<protein>
    <submittedName>
        <fullName evidence="2">Uncharacterized protein</fullName>
    </submittedName>
</protein>
<reference evidence="2 3" key="2">
    <citation type="journal article" date="2011" name="Stand. Genomic Sci.">
        <title>Complete genome sequence of Isosphaera pallida type strain (IS1B).</title>
        <authorList>
            <consortium name="US DOE Joint Genome Institute (JGI-PGF)"/>
            <person name="Goker M."/>
            <person name="Cleland D."/>
            <person name="Saunders E."/>
            <person name="Lapidus A."/>
            <person name="Nolan M."/>
            <person name="Lucas S."/>
            <person name="Hammon N."/>
            <person name="Deshpande S."/>
            <person name="Cheng J.F."/>
            <person name="Tapia R."/>
            <person name="Han C."/>
            <person name="Goodwin L."/>
            <person name="Pitluck S."/>
            <person name="Liolios K."/>
            <person name="Pagani I."/>
            <person name="Ivanova N."/>
            <person name="Mavromatis K."/>
            <person name="Pati A."/>
            <person name="Chen A."/>
            <person name="Palaniappan K."/>
            <person name="Land M."/>
            <person name="Hauser L."/>
            <person name="Chang Y.J."/>
            <person name="Jeffries C.D."/>
            <person name="Detter J.C."/>
            <person name="Beck B."/>
            <person name="Woyke T."/>
            <person name="Bristow J."/>
            <person name="Eisen J.A."/>
            <person name="Markowitz V."/>
            <person name="Hugenholtz P."/>
            <person name="Kyrpides N.C."/>
            <person name="Klenk H.P."/>
        </authorList>
    </citation>
    <scope>NUCLEOTIDE SEQUENCE [LARGE SCALE GENOMIC DNA]</scope>
    <source>
        <strain evidence="3">ATCC 43644 / DSM 9630 / IS1B</strain>
    </source>
</reference>